<reference evidence="2" key="1">
    <citation type="submission" date="2021-06" db="EMBL/GenBank/DDBJ databases">
        <authorList>
            <person name="Kallberg Y."/>
            <person name="Tangrot J."/>
            <person name="Rosling A."/>
        </authorList>
    </citation>
    <scope>NUCLEOTIDE SEQUENCE</scope>
    <source>
        <strain evidence="2">UK204</strain>
    </source>
</reference>
<sequence>MKPDTYLSSFASNRSVDVYLQNNLILTETEDEVQNWFNDLMLELPKFNKKFIVKDTHVNPYLNVFKLDLSIFLEDDARNKTYISIFVQTLLELLHLLRHIYSLKVFHHDIYSENILLDTDNNSLILADWRSAIRNPPND</sequence>
<gene>
    <name evidence="2" type="ORF">FCALED_LOCUS13005</name>
</gene>
<dbReference type="InterPro" id="IPR000719">
    <property type="entry name" value="Prot_kinase_dom"/>
</dbReference>
<dbReference type="Gene3D" id="3.30.200.20">
    <property type="entry name" value="Phosphorylase Kinase, domain 1"/>
    <property type="match status" value="1"/>
</dbReference>
<accession>A0A9N9EY09</accession>
<dbReference type="EMBL" id="CAJVPQ010007007">
    <property type="protein sequence ID" value="CAG8691908.1"/>
    <property type="molecule type" value="Genomic_DNA"/>
</dbReference>
<protein>
    <submittedName>
        <fullName evidence="2">1168_t:CDS:1</fullName>
    </submittedName>
</protein>
<dbReference type="AlphaFoldDB" id="A0A9N9EY09"/>
<dbReference type="OrthoDB" id="2366942at2759"/>
<dbReference type="PROSITE" id="PS50011">
    <property type="entry name" value="PROTEIN_KINASE_DOM"/>
    <property type="match status" value="1"/>
</dbReference>
<name>A0A9N9EY09_9GLOM</name>
<dbReference type="GO" id="GO:0004672">
    <property type="term" value="F:protein kinase activity"/>
    <property type="evidence" value="ECO:0007669"/>
    <property type="project" value="InterPro"/>
</dbReference>
<proteinExistence type="predicted"/>
<dbReference type="Gene3D" id="1.10.510.10">
    <property type="entry name" value="Transferase(Phosphotransferase) domain 1"/>
    <property type="match status" value="1"/>
</dbReference>
<dbReference type="GO" id="GO:0005524">
    <property type="term" value="F:ATP binding"/>
    <property type="evidence" value="ECO:0007669"/>
    <property type="project" value="InterPro"/>
</dbReference>
<evidence type="ECO:0000313" key="3">
    <source>
        <dbReference type="Proteomes" id="UP000789570"/>
    </source>
</evidence>
<keyword evidence="3" id="KW-1185">Reference proteome</keyword>
<comment type="caution">
    <text evidence="2">The sequence shown here is derived from an EMBL/GenBank/DDBJ whole genome shotgun (WGS) entry which is preliminary data.</text>
</comment>
<dbReference type="InterPro" id="IPR011009">
    <property type="entry name" value="Kinase-like_dom_sf"/>
</dbReference>
<dbReference type="Pfam" id="PF20713">
    <property type="entry name" value="DUF6826"/>
    <property type="match status" value="1"/>
</dbReference>
<organism evidence="2 3">
    <name type="scientific">Funneliformis caledonium</name>
    <dbReference type="NCBI Taxonomy" id="1117310"/>
    <lineage>
        <taxon>Eukaryota</taxon>
        <taxon>Fungi</taxon>
        <taxon>Fungi incertae sedis</taxon>
        <taxon>Mucoromycota</taxon>
        <taxon>Glomeromycotina</taxon>
        <taxon>Glomeromycetes</taxon>
        <taxon>Glomerales</taxon>
        <taxon>Glomeraceae</taxon>
        <taxon>Funneliformis</taxon>
    </lineage>
</organism>
<evidence type="ECO:0000259" key="1">
    <source>
        <dbReference type="PROSITE" id="PS50011"/>
    </source>
</evidence>
<dbReference type="SUPFAM" id="SSF56112">
    <property type="entry name" value="Protein kinase-like (PK-like)"/>
    <property type="match status" value="1"/>
</dbReference>
<dbReference type="InterPro" id="IPR049229">
    <property type="entry name" value="DUF6826"/>
</dbReference>
<feature type="domain" description="Protein kinase" evidence="1">
    <location>
        <begin position="1"/>
        <end position="139"/>
    </location>
</feature>
<evidence type="ECO:0000313" key="2">
    <source>
        <dbReference type="EMBL" id="CAG8691908.1"/>
    </source>
</evidence>
<dbReference type="Proteomes" id="UP000789570">
    <property type="component" value="Unassembled WGS sequence"/>
</dbReference>